<feature type="domain" description="GPI inositol-deacylase PGAP1-like alpha/beta" evidence="1">
    <location>
        <begin position="221"/>
        <end position="269"/>
    </location>
</feature>
<sequence>MATAPTLPAVTPAAPTREPGLLDALGLLLEVVDDLVVGTVRDTHRAVAGRVRAAGAPLAAHDLVARGVYAGIGTALRGAGRGLDALAGTGAGPALEARPAGRHLRAAVNGLIGDRLVGSRPVLAIPAAPRVDGRDVPVTPTGLAAAYPDARGRVVVLLHGLGESDETWRLGRGERGTTYAEELAAAGWTPVVLRMNTGLGLRPNGVALAALLEDLVRGWPTEVERLALVGHSMGGLVVRAATAVAGDLRWPGLVSDVVTLGTPHRGAPLAELVGNGSAGLALLGETAAFGRILDERSVGIRDLVEGLGHDVGLLEHARYRLVAGTVTTSARHPVGALLGDLLVREASAHGRRGTGWDDLFADADVTTVHVGGAGHFALLNHPTVAAHLLDWLA</sequence>
<dbReference type="InterPro" id="IPR012908">
    <property type="entry name" value="PGAP1-ab_dom-like"/>
</dbReference>
<dbReference type="InterPro" id="IPR029058">
    <property type="entry name" value="AB_hydrolase_fold"/>
</dbReference>
<protein>
    <recommendedName>
        <fullName evidence="1">GPI inositol-deacylase PGAP1-like alpha/beta domain-containing protein</fullName>
    </recommendedName>
</protein>
<evidence type="ECO:0000313" key="2">
    <source>
        <dbReference type="EMBL" id="MDT9591874.1"/>
    </source>
</evidence>
<dbReference type="EMBL" id="JAVYII010000001">
    <property type="protein sequence ID" value="MDT9591874.1"/>
    <property type="molecule type" value="Genomic_DNA"/>
</dbReference>
<dbReference type="Pfam" id="PF07819">
    <property type="entry name" value="PGAP1"/>
    <property type="match status" value="1"/>
</dbReference>
<dbReference type="SUPFAM" id="SSF53474">
    <property type="entry name" value="alpha/beta-Hydrolases"/>
    <property type="match status" value="1"/>
</dbReference>
<accession>A0ABU3PRM0</accession>
<reference evidence="2 3" key="1">
    <citation type="submission" date="2023-08" db="EMBL/GenBank/DDBJ databases">
        <title>Nocardioides seae sp. nov., a bacterium isolated from a soil.</title>
        <authorList>
            <person name="Wang X."/>
        </authorList>
    </citation>
    <scope>NUCLEOTIDE SEQUENCE [LARGE SCALE GENOMIC DNA]</scope>
    <source>
        <strain evidence="2 3">YZH12</strain>
    </source>
</reference>
<evidence type="ECO:0000259" key="1">
    <source>
        <dbReference type="Pfam" id="PF07819"/>
    </source>
</evidence>
<dbReference type="Gene3D" id="3.40.50.1820">
    <property type="entry name" value="alpha/beta hydrolase"/>
    <property type="match status" value="1"/>
</dbReference>
<gene>
    <name evidence="2" type="ORF">RDV89_02250</name>
</gene>
<comment type="caution">
    <text evidence="2">The sequence shown here is derived from an EMBL/GenBank/DDBJ whole genome shotgun (WGS) entry which is preliminary data.</text>
</comment>
<dbReference type="Proteomes" id="UP001268542">
    <property type="component" value="Unassembled WGS sequence"/>
</dbReference>
<keyword evidence="3" id="KW-1185">Reference proteome</keyword>
<organism evidence="2 3">
    <name type="scientific">Nocardioides imazamoxiresistens</name>
    <dbReference type="NCBI Taxonomy" id="3231893"/>
    <lineage>
        <taxon>Bacteria</taxon>
        <taxon>Bacillati</taxon>
        <taxon>Actinomycetota</taxon>
        <taxon>Actinomycetes</taxon>
        <taxon>Propionibacteriales</taxon>
        <taxon>Nocardioidaceae</taxon>
        <taxon>Nocardioides</taxon>
    </lineage>
</organism>
<evidence type="ECO:0000313" key="3">
    <source>
        <dbReference type="Proteomes" id="UP001268542"/>
    </source>
</evidence>
<dbReference type="RefSeq" id="WP_315730932.1">
    <property type="nucleotide sequence ID" value="NZ_JAVYII010000001.1"/>
</dbReference>
<proteinExistence type="predicted"/>
<name>A0ABU3PRM0_9ACTN</name>